<feature type="transmembrane region" description="Helical" evidence="8">
    <location>
        <begin position="234"/>
        <end position="251"/>
    </location>
</feature>
<evidence type="ECO:0000256" key="5">
    <source>
        <dbReference type="ARBA" id="ARBA00022692"/>
    </source>
</evidence>
<dbReference type="RefSeq" id="WP_200357871.1">
    <property type="nucleotide sequence ID" value="NZ_JAENIL010000053.1"/>
</dbReference>
<name>A0A934S0G5_9BACT</name>
<keyword evidence="4" id="KW-1003">Cell membrane</keyword>
<dbReference type="GO" id="GO:0005886">
    <property type="term" value="C:plasma membrane"/>
    <property type="evidence" value="ECO:0007669"/>
    <property type="project" value="UniProtKB-SubCell"/>
</dbReference>
<feature type="transmembrane region" description="Helical" evidence="8">
    <location>
        <begin position="257"/>
        <end position="276"/>
    </location>
</feature>
<dbReference type="Pfam" id="PF03547">
    <property type="entry name" value="Mem_trans"/>
    <property type="match status" value="2"/>
</dbReference>
<keyword evidence="3" id="KW-0813">Transport</keyword>
<evidence type="ECO:0000313" key="9">
    <source>
        <dbReference type="EMBL" id="MBK1879658.1"/>
    </source>
</evidence>
<dbReference type="Proteomes" id="UP000617628">
    <property type="component" value="Unassembled WGS sequence"/>
</dbReference>
<evidence type="ECO:0000256" key="1">
    <source>
        <dbReference type="ARBA" id="ARBA00004651"/>
    </source>
</evidence>
<comment type="caution">
    <text evidence="9">The sequence shown here is derived from an EMBL/GenBank/DDBJ whole genome shotgun (WGS) entry which is preliminary data.</text>
</comment>
<dbReference type="Gene3D" id="1.20.1530.20">
    <property type="match status" value="1"/>
</dbReference>
<sequence length="315" mass="33666">MDEYLSILRLILPIFAMLAIGFVLRWKELMGQAVEKGMVELVVKVFYPCLIINSMIEASSFRGSVGSFWGPLAGFGTIVIGFLVCSVVGRVVGIKKGKGLRTFAFSAGIYNYGYLPVPLIVDLYGADELAVLFMHNVGIEIAIWTVGISFLAGGSLGEGLKKIFNPMVVALLVGLALNLSGWNTKLPSEVTSSVSMLAACAVPLGLLAIGANLFDHVRDGEKLWDNRDSVAGIALRLGVLPVVGLAIAWYFPLSIELKRVLVFQAAMPAGIMPIVLTKHYGGQPVVAVRVALATTIVGMLTMPLWIRFGLGLIGG</sequence>
<keyword evidence="10" id="KW-1185">Reference proteome</keyword>
<comment type="subcellular location">
    <subcellularLocation>
        <location evidence="1">Cell membrane</location>
        <topology evidence="1">Multi-pass membrane protein</topology>
    </subcellularLocation>
</comment>
<dbReference type="InterPro" id="IPR038770">
    <property type="entry name" value="Na+/solute_symporter_sf"/>
</dbReference>
<feature type="transmembrane region" description="Helical" evidence="8">
    <location>
        <begin position="6"/>
        <end position="26"/>
    </location>
</feature>
<keyword evidence="7 8" id="KW-0472">Membrane</keyword>
<keyword evidence="5 8" id="KW-0812">Transmembrane</keyword>
<reference evidence="9" key="1">
    <citation type="submission" date="2021-01" db="EMBL/GenBank/DDBJ databases">
        <title>Modified the classification status of verrucomicrobia.</title>
        <authorList>
            <person name="Feng X."/>
        </authorList>
    </citation>
    <scope>NUCLEOTIDE SEQUENCE</scope>
    <source>
        <strain evidence="9">KCTC 13126</strain>
    </source>
</reference>
<dbReference type="InterPro" id="IPR004776">
    <property type="entry name" value="Mem_transp_PIN-like"/>
</dbReference>
<feature type="transmembrane region" description="Helical" evidence="8">
    <location>
        <begin position="38"/>
        <end position="56"/>
    </location>
</feature>
<organism evidence="9 10">
    <name type="scientific">Pelagicoccus mobilis</name>
    <dbReference type="NCBI Taxonomy" id="415221"/>
    <lineage>
        <taxon>Bacteria</taxon>
        <taxon>Pseudomonadati</taxon>
        <taxon>Verrucomicrobiota</taxon>
        <taxon>Opitutia</taxon>
        <taxon>Puniceicoccales</taxon>
        <taxon>Pelagicoccaceae</taxon>
        <taxon>Pelagicoccus</taxon>
    </lineage>
</organism>
<dbReference type="EMBL" id="JAENIL010000053">
    <property type="protein sequence ID" value="MBK1879658.1"/>
    <property type="molecule type" value="Genomic_DNA"/>
</dbReference>
<evidence type="ECO:0000256" key="2">
    <source>
        <dbReference type="ARBA" id="ARBA00010145"/>
    </source>
</evidence>
<dbReference type="PANTHER" id="PTHR36838">
    <property type="entry name" value="AUXIN EFFLUX CARRIER FAMILY PROTEIN"/>
    <property type="match status" value="1"/>
</dbReference>
<dbReference type="PANTHER" id="PTHR36838:SF3">
    <property type="entry name" value="TRANSPORTER AUXIN EFFLUX CARRIER EC FAMILY"/>
    <property type="match status" value="1"/>
</dbReference>
<keyword evidence="6 8" id="KW-1133">Transmembrane helix</keyword>
<protein>
    <submittedName>
        <fullName evidence="9">AEC family transporter</fullName>
    </submittedName>
</protein>
<comment type="similarity">
    <text evidence="2">Belongs to the auxin efflux carrier (TC 2.A.69) family.</text>
</comment>
<evidence type="ECO:0000256" key="8">
    <source>
        <dbReference type="SAM" id="Phobius"/>
    </source>
</evidence>
<gene>
    <name evidence="9" type="ORF">JIN87_22425</name>
</gene>
<evidence type="ECO:0000256" key="7">
    <source>
        <dbReference type="ARBA" id="ARBA00023136"/>
    </source>
</evidence>
<proteinExistence type="inferred from homology"/>
<dbReference type="GO" id="GO:0055085">
    <property type="term" value="P:transmembrane transport"/>
    <property type="evidence" value="ECO:0007669"/>
    <property type="project" value="InterPro"/>
</dbReference>
<dbReference type="AlphaFoldDB" id="A0A934S0G5"/>
<accession>A0A934S0G5</accession>
<evidence type="ECO:0000256" key="6">
    <source>
        <dbReference type="ARBA" id="ARBA00022989"/>
    </source>
</evidence>
<feature type="transmembrane region" description="Helical" evidence="8">
    <location>
        <begin position="288"/>
        <end position="306"/>
    </location>
</feature>
<feature type="transmembrane region" description="Helical" evidence="8">
    <location>
        <begin position="68"/>
        <end position="88"/>
    </location>
</feature>
<evidence type="ECO:0000256" key="4">
    <source>
        <dbReference type="ARBA" id="ARBA00022475"/>
    </source>
</evidence>
<feature type="transmembrane region" description="Helical" evidence="8">
    <location>
        <begin position="194"/>
        <end position="214"/>
    </location>
</feature>
<evidence type="ECO:0000256" key="3">
    <source>
        <dbReference type="ARBA" id="ARBA00022448"/>
    </source>
</evidence>
<feature type="transmembrane region" description="Helical" evidence="8">
    <location>
        <begin position="129"/>
        <end position="151"/>
    </location>
</feature>
<evidence type="ECO:0000313" key="10">
    <source>
        <dbReference type="Proteomes" id="UP000617628"/>
    </source>
</evidence>
<feature type="transmembrane region" description="Helical" evidence="8">
    <location>
        <begin position="100"/>
        <end position="117"/>
    </location>
</feature>
<feature type="transmembrane region" description="Helical" evidence="8">
    <location>
        <begin position="163"/>
        <end position="182"/>
    </location>
</feature>